<gene>
    <name evidence="3" type="ORF">ERS852571_01202</name>
</gene>
<proteinExistence type="predicted"/>
<feature type="transmembrane region" description="Helical" evidence="2">
    <location>
        <begin position="31"/>
        <end position="49"/>
    </location>
</feature>
<evidence type="ECO:0000256" key="1">
    <source>
        <dbReference type="SAM" id="Coils"/>
    </source>
</evidence>
<keyword evidence="2" id="KW-1133">Transmembrane helix</keyword>
<name>A0A173SHU7_ANAHA</name>
<evidence type="ECO:0000313" key="3">
    <source>
        <dbReference type="EMBL" id="CUM89335.1"/>
    </source>
</evidence>
<feature type="transmembrane region" description="Helical" evidence="2">
    <location>
        <begin position="6"/>
        <end position="24"/>
    </location>
</feature>
<dbReference type="AlphaFoldDB" id="A0A173SHU7"/>
<evidence type="ECO:0000313" key="4">
    <source>
        <dbReference type="Proteomes" id="UP000095553"/>
    </source>
</evidence>
<organism evidence="3 4">
    <name type="scientific">Anaerostipes hadrus</name>
    <dbReference type="NCBI Taxonomy" id="649756"/>
    <lineage>
        <taxon>Bacteria</taxon>
        <taxon>Bacillati</taxon>
        <taxon>Bacillota</taxon>
        <taxon>Clostridia</taxon>
        <taxon>Lachnospirales</taxon>
        <taxon>Lachnospiraceae</taxon>
        <taxon>Anaerostipes</taxon>
    </lineage>
</organism>
<dbReference type="RefSeq" id="WP_055072628.1">
    <property type="nucleotide sequence ID" value="NZ_CYXY01000006.1"/>
</dbReference>
<dbReference type="EMBL" id="CYXY01000006">
    <property type="protein sequence ID" value="CUM89335.1"/>
    <property type="molecule type" value="Genomic_DNA"/>
</dbReference>
<reference evidence="3 4" key="1">
    <citation type="submission" date="2015-09" db="EMBL/GenBank/DDBJ databases">
        <authorList>
            <consortium name="Pathogen Informatics"/>
        </authorList>
    </citation>
    <scope>NUCLEOTIDE SEQUENCE [LARGE SCALE GENOMIC DNA]</scope>
    <source>
        <strain evidence="3 4">2789STDY5834959</strain>
    </source>
</reference>
<evidence type="ECO:0000256" key="2">
    <source>
        <dbReference type="SAM" id="Phobius"/>
    </source>
</evidence>
<dbReference type="Proteomes" id="UP000095553">
    <property type="component" value="Unassembled WGS sequence"/>
</dbReference>
<protein>
    <submittedName>
        <fullName evidence="3">Uncharacterized protein</fullName>
    </submittedName>
</protein>
<feature type="coiled-coil region" evidence="1">
    <location>
        <begin position="124"/>
        <end position="155"/>
    </location>
</feature>
<keyword evidence="2" id="KW-0812">Transmembrane</keyword>
<sequence length="255" mass="29755">MDNTKNYIIISIISVVMMVPYYIWDCKILNICSGIGCSALTASVMALYIEKNNAKKEKIRLNEAKRIYFKRIEGELNIILGKIIWLDDKIDDREFDWSFQVKEYFTFEFMIWAGRYYNNKKISLDEAEKILNIIRDKYNIEKQQKMQEMELLKIKKMFEIISFDGAHLWREANIVKDNKLMLGIADYLSIEKIDSLIMSISLGIEMMNEDVMNYSDAIGCFFSAYKIISSEIGYAEDIDVSFRCSVNILEGMGIV</sequence>
<accession>A0A173SHU7</accession>
<keyword evidence="2" id="KW-0472">Membrane</keyword>
<keyword evidence="1" id="KW-0175">Coiled coil</keyword>